<feature type="transmembrane region" description="Helical" evidence="1">
    <location>
        <begin position="248"/>
        <end position="265"/>
    </location>
</feature>
<dbReference type="eggNOG" id="COG4965">
    <property type="taxonomic scope" value="Bacteria"/>
</dbReference>
<evidence type="ECO:0000313" key="2">
    <source>
        <dbReference type="EMBL" id="KNY29509.1"/>
    </source>
</evidence>
<keyword evidence="1" id="KW-1133">Transmembrane helix</keyword>
<accession>A0A0L6JUV9</accession>
<feature type="transmembrane region" description="Helical" evidence="1">
    <location>
        <begin position="102"/>
        <end position="121"/>
    </location>
</feature>
<evidence type="ECO:0000256" key="1">
    <source>
        <dbReference type="SAM" id="Phobius"/>
    </source>
</evidence>
<keyword evidence="3" id="KW-1185">Reference proteome</keyword>
<keyword evidence="1" id="KW-0812">Transmembrane</keyword>
<feature type="transmembrane region" description="Helical" evidence="1">
    <location>
        <begin position="277"/>
        <end position="298"/>
    </location>
</feature>
<proteinExistence type="predicted"/>
<feature type="transmembrane region" description="Helical" evidence="1">
    <location>
        <begin position="6"/>
        <end position="27"/>
    </location>
</feature>
<reference evidence="3" key="1">
    <citation type="submission" date="2015-07" db="EMBL/GenBank/DDBJ databases">
        <title>Near-Complete Genome Sequence of the Cellulolytic Bacterium Bacteroides (Pseudobacteroides) cellulosolvens ATCC 35603.</title>
        <authorList>
            <person name="Dassa B."/>
            <person name="Utturkar S.M."/>
            <person name="Klingeman D.M."/>
            <person name="Hurt R.A."/>
            <person name="Keller M."/>
            <person name="Xu J."/>
            <person name="Reddy Y.H.K."/>
            <person name="Borovok I."/>
            <person name="Grinberg I.R."/>
            <person name="Lamed R."/>
            <person name="Zhivin O."/>
            <person name="Bayer E.A."/>
            <person name="Brown S.D."/>
        </authorList>
    </citation>
    <scope>NUCLEOTIDE SEQUENCE [LARGE SCALE GENOMIC DNA]</scope>
    <source>
        <strain evidence="3">DSM 2933</strain>
    </source>
</reference>
<organism evidence="2 3">
    <name type="scientific">Pseudobacteroides cellulosolvens ATCC 35603 = DSM 2933</name>
    <dbReference type="NCBI Taxonomy" id="398512"/>
    <lineage>
        <taxon>Bacteria</taxon>
        <taxon>Bacillati</taxon>
        <taxon>Bacillota</taxon>
        <taxon>Clostridia</taxon>
        <taxon>Eubacteriales</taxon>
        <taxon>Oscillospiraceae</taxon>
        <taxon>Pseudobacteroides</taxon>
    </lineage>
</organism>
<comment type="caution">
    <text evidence="2">The sequence shown here is derived from an EMBL/GenBank/DDBJ whole genome shotgun (WGS) entry which is preliminary data.</text>
</comment>
<evidence type="ECO:0008006" key="4">
    <source>
        <dbReference type="Google" id="ProtNLM"/>
    </source>
</evidence>
<protein>
    <recommendedName>
        <fullName evidence="4">Type II secretion system F domain-containing protein</fullName>
    </recommendedName>
</protein>
<dbReference type="EMBL" id="LGTC01000001">
    <property type="protein sequence ID" value="KNY29509.1"/>
    <property type="molecule type" value="Genomic_DNA"/>
</dbReference>
<evidence type="ECO:0000313" key="3">
    <source>
        <dbReference type="Proteomes" id="UP000036923"/>
    </source>
</evidence>
<dbReference type="Proteomes" id="UP000036923">
    <property type="component" value="Unassembled WGS sequence"/>
</dbReference>
<keyword evidence="1" id="KW-0472">Membrane</keyword>
<gene>
    <name evidence="2" type="ORF">Bccel_4783</name>
</gene>
<dbReference type="AlphaFoldDB" id="A0A0L6JUV9"/>
<feature type="transmembrane region" description="Helical" evidence="1">
    <location>
        <begin position="77"/>
        <end position="96"/>
    </location>
</feature>
<dbReference type="STRING" id="398512.Bccel_4783"/>
<sequence length="308" mass="34739">MFLILIALVGLILGSFLTLNLSIFEFVENLFKPFQSRKKTISKRIEEVKNPKPLRGIRKTVKEAGDVLTLMGKGAKFGTVFALSFIFMVAGIFTSILMDNILMIPVAAIGLSLIPFWYLIFISHSFKKQVNAELETALSIITSSYFRNESIITAVQENIAYLNPPISNAFKTFLTQANMINVNVKQALSDMKPKLNHHVFSEWVDAMIACQEDKTLKTTLTPIISKLSDVRIVSAELDYLMYEPLKEFITMALLLVLNIPLIYFLNKDWFRVLVDTVMGKGILAVCTLAIFVSLAAVIRITKPIEYKR</sequence>
<name>A0A0L6JUV9_9FIRM</name>